<reference evidence="1 2" key="1">
    <citation type="submission" date="2017-03" db="EMBL/GenBank/DDBJ databases">
        <title>Genomes of endolithic fungi from Antarctica.</title>
        <authorList>
            <person name="Coleine C."/>
            <person name="Masonjones S."/>
            <person name="Stajich J.E."/>
        </authorList>
    </citation>
    <scope>NUCLEOTIDE SEQUENCE [LARGE SCALE GENOMIC DNA]</scope>
    <source>
        <strain evidence="1 2">CCFEE 6314</strain>
    </source>
</reference>
<dbReference type="EMBL" id="NAJM01000059">
    <property type="protein sequence ID" value="RVX66540.1"/>
    <property type="molecule type" value="Genomic_DNA"/>
</dbReference>
<dbReference type="Proteomes" id="UP000288859">
    <property type="component" value="Unassembled WGS sequence"/>
</dbReference>
<proteinExistence type="predicted"/>
<dbReference type="AlphaFoldDB" id="A0A438MUM9"/>
<comment type="caution">
    <text evidence="1">The sequence shown here is derived from an EMBL/GenBank/DDBJ whole genome shotgun (WGS) entry which is preliminary data.</text>
</comment>
<evidence type="ECO:0000313" key="2">
    <source>
        <dbReference type="Proteomes" id="UP000288859"/>
    </source>
</evidence>
<organism evidence="1 2">
    <name type="scientific">Exophiala mesophila</name>
    <name type="common">Black yeast-like fungus</name>
    <dbReference type="NCBI Taxonomy" id="212818"/>
    <lineage>
        <taxon>Eukaryota</taxon>
        <taxon>Fungi</taxon>
        <taxon>Dikarya</taxon>
        <taxon>Ascomycota</taxon>
        <taxon>Pezizomycotina</taxon>
        <taxon>Eurotiomycetes</taxon>
        <taxon>Chaetothyriomycetidae</taxon>
        <taxon>Chaetothyriales</taxon>
        <taxon>Herpotrichiellaceae</taxon>
        <taxon>Exophiala</taxon>
    </lineage>
</organism>
<evidence type="ECO:0000313" key="1">
    <source>
        <dbReference type="EMBL" id="RVX66540.1"/>
    </source>
</evidence>
<name>A0A438MUM9_EXOME</name>
<sequence length="172" mass="19739">MLSLASVSPDTVVVVPSNEVIKLMFRRRTGGTRRRRVGKQEQAMPMLISRVAAKIIMAAAWFRSLLFKNLTTYAMRTAEKTHTLQTVSSSRRLPEDRRMSYTPPREKIAIRAYFWGLGDPSRQSIGNGNRQMMTSVNKFMAPPTYHKGYQARHRPWMLESQNDAIGRHIDSQ</sequence>
<gene>
    <name evidence="1" type="ORF">B0A52_09416</name>
</gene>
<protein>
    <submittedName>
        <fullName evidence="1">Uncharacterized protein</fullName>
    </submittedName>
</protein>
<accession>A0A438MUM9</accession>